<sequence length="171" mass="18805">MMFRTSKTRPSPLVAPDSNLNGRPKVIRLSKSAFRKHRFGGRDAAFTAATVGPGLSSWLARFRSRWLPNINKNVLLPVLISLRSVGLRIIDSNDHVVLSACSTLWAIISVAFQSINVCMTVMGVVSNNFHGYLLDQVSFSRILSISMCPSVAYALQSPPRCRSDDGARLLT</sequence>
<keyword evidence="2" id="KW-1185">Reference proteome</keyword>
<gene>
    <name evidence="1" type="ORF">HPB51_005351</name>
</gene>
<protein>
    <submittedName>
        <fullName evidence="1">Uncharacterized protein</fullName>
    </submittedName>
</protein>
<organism evidence="1 2">
    <name type="scientific">Rhipicephalus microplus</name>
    <name type="common">Cattle tick</name>
    <name type="synonym">Boophilus microplus</name>
    <dbReference type="NCBI Taxonomy" id="6941"/>
    <lineage>
        <taxon>Eukaryota</taxon>
        <taxon>Metazoa</taxon>
        <taxon>Ecdysozoa</taxon>
        <taxon>Arthropoda</taxon>
        <taxon>Chelicerata</taxon>
        <taxon>Arachnida</taxon>
        <taxon>Acari</taxon>
        <taxon>Parasitiformes</taxon>
        <taxon>Ixodida</taxon>
        <taxon>Ixodoidea</taxon>
        <taxon>Ixodidae</taxon>
        <taxon>Rhipicephalinae</taxon>
        <taxon>Rhipicephalus</taxon>
        <taxon>Boophilus</taxon>
    </lineage>
</organism>
<accession>A0A9J6EY22</accession>
<dbReference type="EMBL" id="JABSTU010000001">
    <property type="protein sequence ID" value="KAH8039175.1"/>
    <property type="molecule type" value="Genomic_DNA"/>
</dbReference>
<evidence type="ECO:0000313" key="1">
    <source>
        <dbReference type="EMBL" id="KAH8039175.1"/>
    </source>
</evidence>
<proteinExistence type="predicted"/>
<evidence type="ECO:0000313" key="2">
    <source>
        <dbReference type="Proteomes" id="UP000821866"/>
    </source>
</evidence>
<dbReference type="AlphaFoldDB" id="A0A9J6EY22"/>
<name>A0A9J6EY22_RHIMP</name>
<dbReference type="Proteomes" id="UP000821866">
    <property type="component" value="Chromosome 1"/>
</dbReference>
<reference evidence="1" key="2">
    <citation type="submission" date="2021-09" db="EMBL/GenBank/DDBJ databases">
        <authorList>
            <person name="Jia N."/>
            <person name="Wang J."/>
            <person name="Shi W."/>
            <person name="Du L."/>
            <person name="Sun Y."/>
            <person name="Zhan W."/>
            <person name="Jiang J."/>
            <person name="Wang Q."/>
            <person name="Zhang B."/>
            <person name="Ji P."/>
            <person name="Sakyi L.B."/>
            <person name="Cui X."/>
            <person name="Yuan T."/>
            <person name="Jiang B."/>
            <person name="Yang W."/>
            <person name="Lam T.T.-Y."/>
            <person name="Chang Q."/>
            <person name="Ding S."/>
            <person name="Wang X."/>
            <person name="Zhu J."/>
            <person name="Ruan X."/>
            <person name="Zhao L."/>
            <person name="Wei J."/>
            <person name="Que T."/>
            <person name="Du C."/>
            <person name="Cheng J."/>
            <person name="Dai P."/>
            <person name="Han X."/>
            <person name="Huang E."/>
            <person name="Gao Y."/>
            <person name="Liu J."/>
            <person name="Shao H."/>
            <person name="Ye R."/>
            <person name="Li L."/>
            <person name="Wei W."/>
            <person name="Wang X."/>
            <person name="Wang C."/>
            <person name="Huo Q."/>
            <person name="Li W."/>
            <person name="Guo W."/>
            <person name="Chen H."/>
            <person name="Chen S."/>
            <person name="Zhou L."/>
            <person name="Zhou L."/>
            <person name="Ni X."/>
            <person name="Tian J."/>
            <person name="Zhou Y."/>
            <person name="Sheng Y."/>
            <person name="Liu T."/>
            <person name="Pan Y."/>
            <person name="Xia L."/>
            <person name="Li J."/>
            <person name="Zhao F."/>
            <person name="Cao W."/>
        </authorList>
    </citation>
    <scope>NUCLEOTIDE SEQUENCE</scope>
    <source>
        <strain evidence="1">Rmic-2018</strain>
        <tissue evidence="1">Larvae</tissue>
    </source>
</reference>
<comment type="caution">
    <text evidence="1">The sequence shown here is derived from an EMBL/GenBank/DDBJ whole genome shotgun (WGS) entry which is preliminary data.</text>
</comment>
<reference evidence="1" key="1">
    <citation type="journal article" date="2020" name="Cell">
        <title>Large-Scale Comparative Analyses of Tick Genomes Elucidate Their Genetic Diversity and Vector Capacities.</title>
        <authorList>
            <consortium name="Tick Genome and Microbiome Consortium (TIGMIC)"/>
            <person name="Jia N."/>
            <person name="Wang J."/>
            <person name="Shi W."/>
            <person name="Du L."/>
            <person name="Sun Y."/>
            <person name="Zhan W."/>
            <person name="Jiang J.F."/>
            <person name="Wang Q."/>
            <person name="Zhang B."/>
            <person name="Ji P."/>
            <person name="Bell-Sakyi L."/>
            <person name="Cui X.M."/>
            <person name="Yuan T.T."/>
            <person name="Jiang B.G."/>
            <person name="Yang W.F."/>
            <person name="Lam T.T."/>
            <person name="Chang Q.C."/>
            <person name="Ding S.J."/>
            <person name="Wang X.J."/>
            <person name="Zhu J.G."/>
            <person name="Ruan X.D."/>
            <person name="Zhao L."/>
            <person name="Wei J.T."/>
            <person name="Ye R.Z."/>
            <person name="Que T.C."/>
            <person name="Du C.H."/>
            <person name="Zhou Y.H."/>
            <person name="Cheng J.X."/>
            <person name="Dai P.F."/>
            <person name="Guo W.B."/>
            <person name="Han X.H."/>
            <person name="Huang E.J."/>
            <person name="Li L.F."/>
            <person name="Wei W."/>
            <person name="Gao Y.C."/>
            <person name="Liu J.Z."/>
            <person name="Shao H.Z."/>
            <person name="Wang X."/>
            <person name="Wang C.C."/>
            <person name="Yang T.C."/>
            <person name="Huo Q.B."/>
            <person name="Li W."/>
            <person name="Chen H.Y."/>
            <person name="Chen S.E."/>
            <person name="Zhou L.G."/>
            <person name="Ni X.B."/>
            <person name="Tian J.H."/>
            <person name="Sheng Y."/>
            <person name="Liu T."/>
            <person name="Pan Y.S."/>
            <person name="Xia L.Y."/>
            <person name="Li J."/>
            <person name="Zhao F."/>
            <person name="Cao W.C."/>
        </authorList>
    </citation>
    <scope>NUCLEOTIDE SEQUENCE</scope>
    <source>
        <strain evidence="1">Rmic-2018</strain>
    </source>
</reference>